<comment type="caution">
    <text evidence="1">The sequence shown here is derived from an EMBL/GenBank/DDBJ whole genome shotgun (WGS) entry which is preliminary data.</text>
</comment>
<sequence>MIKQATRTLVSNANFDMYKGFIGKQHYCTTLQTVETHLPFQQMFDSMVIFMNIWEKGRYHIVLFKCD</sequence>
<reference evidence="1 2" key="1">
    <citation type="journal article" date="2019" name="Front. Microbiol.">
        <title>Ammonia Oxidation by the Arctic Terrestrial Thaumarchaeote Candidatus Nitrosocosmicus arcticus Is Stimulated by Increasing Temperatures.</title>
        <authorList>
            <person name="Alves R.J.E."/>
            <person name="Kerou M."/>
            <person name="Zappe A."/>
            <person name="Bittner R."/>
            <person name="Abby S.S."/>
            <person name="Schmidt H.A."/>
            <person name="Pfeifer K."/>
            <person name="Schleper C."/>
        </authorList>
    </citation>
    <scope>NUCLEOTIDE SEQUENCE [LARGE SCALE GENOMIC DNA]</scope>
    <source>
        <strain evidence="1 2">Kfb</strain>
    </source>
</reference>
<protein>
    <submittedName>
        <fullName evidence="1">Uncharacterized protein</fullName>
    </submittedName>
</protein>
<proteinExistence type="predicted"/>
<gene>
    <name evidence="1" type="ORF">NARC_10413</name>
</gene>
<evidence type="ECO:0000313" key="2">
    <source>
        <dbReference type="Proteomes" id="UP000315289"/>
    </source>
</evidence>
<dbReference type="Proteomes" id="UP000315289">
    <property type="component" value="Unassembled WGS sequence"/>
</dbReference>
<accession>A0A557SZH6</accession>
<name>A0A557SZH6_9ARCH</name>
<dbReference type="AlphaFoldDB" id="A0A557SZH6"/>
<keyword evidence="2" id="KW-1185">Reference proteome</keyword>
<organism evidence="1 2">
    <name type="scientific">Candidatus Nitrosocosmicus arcticus</name>
    <dbReference type="NCBI Taxonomy" id="2035267"/>
    <lineage>
        <taxon>Archaea</taxon>
        <taxon>Nitrososphaerota</taxon>
        <taxon>Nitrososphaeria</taxon>
        <taxon>Nitrososphaerales</taxon>
        <taxon>Nitrososphaeraceae</taxon>
        <taxon>Candidatus Nitrosocosmicus</taxon>
    </lineage>
</organism>
<evidence type="ECO:0000313" key="1">
    <source>
        <dbReference type="EMBL" id="TVP42007.1"/>
    </source>
</evidence>
<dbReference type="EMBL" id="VOAH01000001">
    <property type="protein sequence ID" value="TVP42007.1"/>
    <property type="molecule type" value="Genomic_DNA"/>
</dbReference>